<evidence type="ECO:0000313" key="1">
    <source>
        <dbReference type="EMBL" id="KAB2340833.1"/>
    </source>
</evidence>
<dbReference type="AlphaFoldDB" id="A0A6H9YP81"/>
<dbReference type="RefSeq" id="WP_151569280.1">
    <property type="nucleotide sequence ID" value="NZ_WBMT01000028.1"/>
</dbReference>
<gene>
    <name evidence="1" type="ORF">F8566_43755</name>
</gene>
<proteinExistence type="predicted"/>
<dbReference type="EMBL" id="WBMT01000028">
    <property type="protein sequence ID" value="KAB2340833.1"/>
    <property type="molecule type" value="Genomic_DNA"/>
</dbReference>
<dbReference type="SUPFAM" id="SSF51445">
    <property type="entry name" value="(Trans)glycosidases"/>
    <property type="match status" value="1"/>
</dbReference>
<dbReference type="InterPro" id="IPR017853">
    <property type="entry name" value="GH"/>
</dbReference>
<organism evidence="1 2">
    <name type="scientific">Actinomadura rudentiformis</name>
    <dbReference type="NCBI Taxonomy" id="359158"/>
    <lineage>
        <taxon>Bacteria</taxon>
        <taxon>Bacillati</taxon>
        <taxon>Actinomycetota</taxon>
        <taxon>Actinomycetes</taxon>
        <taxon>Streptosporangiales</taxon>
        <taxon>Thermomonosporaceae</taxon>
        <taxon>Actinomadura</taxon>
    </lineage>
</organism>
<dbReference type="OrthoDB" id="9002634at2"/>
<dbReference type="Proteomes" id="UP000468735">
    <property type="component" value="Unassembled WGS sequence"/>
</dbReference>
<name>A0A6H9YP81_9ACTN</name>
<evidence type="ECO:0000313" key="2">
    <source>
        <dbReference type="Proteomes" id="UP000468735"/>
    </source>
</evidence>
<accession>A0A6H9YP81</accession>
<evidence type="ECO:0008006" key="3">
    <source>
        <dbReference type="Google" id="ProtNLM"/>
    </source>
</evidence>
<sequence length="143" mass="16726">MARQAAPGRKFGFYGLNGHTQKRYYPLARKLAVYEAAFFPSLYTRHGTDNKAWTKVLKNAIAQARAVDPKKPIYIYMWPRYHKNTPHSMKFIPAKQWTYQLTTAYKLVDGVVIWAQSKDIQVPENGMEWVHATRNFMKTHPHE</sequence>
<dbReference type="InterPro" id="IPR013785">
    <property type="entry name" value="Aldolase_TIM"/>
</dbReference>
<keyword evidence="2" id="KW-1185">Reference proteome</keyword>
<reference evidence="1 2" key="1">
    <citation type="submission" date="2019-09" db="EMBL/GenBank/DDBJ databases">
        <title>Actinomadura physcomitrii sp. nov., a novel actinomycete isolated from moss [Physcomitrium sphaericum (Ludw) Fuernr].</title>
        <authorList>
            <person name="Zhuang X."/>
            <person name="Liu C."/>
        </authorList>
    </citation>
    <scope>NUCLEOTIDE SEQUENCE [LARGE SCALE GENOMIC DNA]</scope>
    <source>
        <strain evidence="1 2">HMC1</strain>
    </source>
</reference>
<protein>
    <recommendedName>
        <fullName evidence="3">GH26 domain-containing protein</fullName>
    </recommendedName>
</protein>
<comment type="caution">
    <text evidence="1">The sequence shown here is derived from an EMBL/GenBank/DDBJ whole genome shotgun (WGS) entry which is preliminary data.</text>
</comment>
<dbReference type="Gene3D" id="3.20.20.70">
    <property type="entry name" value="Aldolase class I"/>
    <property type="match status" value="1"/>
</dbReference>